<dbReference type="EMBL" id="JBHRSL010000010">
    <property type="protein sequence ID" value="MFC3052763.1"/>
    <property type="molecule type" value="Genomic_DNA"/>
</dbReference>
<dbReference type="RefSeq" id="WP_194213589.1">
    <property type="nucleotide sequence ID" value="NZ_CP061205.1"/>
</dbReference>
<dbReference type="EC" id="1.3.98.3" evidence="14"/>
<evidence type="ECO:0000256" key="9">
    <source>
        <dbReference type="ARBA" id="ARBA00023002"/>
    </source>
</evidence>
<evidence type="ECO:0000256" key="10">
    <source>
        <dbReference type="ARBA" id="ARBA00023004"/>
    </source>
</evidence>
<keyword evidence="8 14" id="KW-0479">Metal-binding</keyword>
<comment type="pathway">
    <text evidence="2 14">Porphyrin-containing compound metabolism; protoporphyrin-IX biosynthesis; protoporphyrinogen-IX from coproporphyrinogen-III (AdoMet route): step 1/1.</text>
</comment>
<name>A0ABV7D6C9_9PROT</name>
<dbReference type="InterPro" id="IPR007197">
    <property type="entry name" value="rSAM"/>
</dbReference>
<evidence type="ECO:0000256" key="14">
    <source>
        <dbReference type="PIRNR" id="PIRNR000167"/>
    </source>
</evidence>
<dbReference type="PANTHER" id="PTHR13932">
    <property type="entry name" value="COPROPORPHYRINIGEN III OXIDASE"/>
    <property type="match status" value="1"/>
</dbReference>
<keyword evidence="5 14" id="KW-0004">4Fe-4S</keyword>
<sequence length="459" mass="51802">MRANHYSALLKRNQNIPRYTSYPTAPHFHAGINGQVYKTWLQDIEADAPLSLYIHIPFCKKLCWYCGCHTKATALYQPVSIYLDYLKKEITLTAAEMQESSKRKVSHIHFGGGSPSYLSASDFTSLMDHINHVFSVDTEAEIAIELDPREITEAKVAAYSKAGVNRASLGVQDFHIDVQKAINRVQPLNTVYRGLDLLRQYGIKACNMDLLYGLPVQTSKHIRDNIAYALMLKPSRISLFGYAHVPWMKKHMRLIDEMALPGAEERLRQFDLARNALIEGGYQQIGLDHFVQKSDPLALQYQTKKIHRNFQGYTADTAENLLGFGASAISSLPQGYSQNKPDIRAYYKALDAGDLPATRGIKLTPEDHIRRLIIQHIMCYGEFSLKDFTEKRDSRSSSLAHIAFQQAKIMLQELAVDGLIDFSEQDKAFTVKIAQASRLAASVFDSYLQPKQAQHSQIA</sequence>
<evidence type="ECO:0000313" key="16">
    <source>
        <dbReference type="EMBL" id="MFC3052763.1"/>
    </source>
</evidence>
<dbReference type="SFLD" id="SFLDG01065">
    <property type="entry name" value="anaerobic_coproporphyrinogen-I"/>
    <property type="match status" value="1"/>
</dbReference>
<dbReference type="InterPro" id="IPR013785">
    <property type="entry name" value="Aldolase_TIM"/>
</dbReference>
<evidence type="ECO:0000256" key="6">
    <source>
        <dbReference type="ARBA" id="ARBA00022490"/>
    </source>
</evidence>
<accession>A0ABV7D6C9</accession>
<evidence type="ECO:0000256" key="2">
    <source>
        <dbReference type="ARBA" id="ARBA00004785"/>
    </source>
</evidence>
<dbReference type="GO" id="GO:0051989">
    <property type="term" value="F:coproporphyrinogen dehydrogenase activity"/>
    <property type="evidence" value="ECO:0007669"/>
    <property type="project" value="UniProtKB-EC"/>
</dbReference>
<keyword evidence="7 14" id="KW-0949">S-adenosyl-L-methionine</keyword>
<dbReference type="CDD" id="cd01335">
    <property type="entry name" value="Radical_SAM"/>
    <property type="match status" value="1"/>
</dbReference>
<dbReference type="InterPro" id="IPR034505">
    <property type="entry name" value="Coproporphyrinogen-III_oxidase"/>
</dbReference>
<dbReference type="SMART" id="SM00729">
    <property type="entry name" value="Elp3"/>
    <property type="match status" value="1"/>
</dbReference>
<keyword evidence="9 14" id="KW-0560">Oxidoreductase</keyword>
<dbReference type="Pfam" id="PF04055">
    <property type="entry name" value="Radical_SAM"/>
    <property type="match status" value="1"/>
</dbReference>
<evidence type="ECO:0000259" key="15">
    <source>
        <dbReference type="PROSITE" id="PS51918"/>
    </source>
</evidence>
<dbReference type="SFLD" id="SFLDS00029">
    <property type="entry name" value="Radical_SAM"/>
    <property type="match status" value="1"/>
</dbReference>
<dbReference type="PANTHER" id="PTHR13932:SF6">
    <property type="entry name" value="OXYGEN-INDEPENDENT COPROPORPHYRINOGEN III OXIDASE"/>
    <property type="match status" value="1"/>
</dbReference>
<comment type="subcellular location">
    <subcellularLocation>
        <location evidence="1 14">Cytoplasm</location>
    </subcellularLocation>
</comment>
<dbReference type="SUPFAM" id="SSF102114">
    <property type="entry name" value="Radical SAM enzymes"/>
    <property type="match status" value="1"/>
</dbReference>
<comment type="similarity">
    <text evidence="3 14">Belongs to the anaerobic coproporphyrinogen-III oxidase family.</text>
</comment>
<comment type="caution">
    <text evidence="16">The sequence shown here is derived from an EMBL/GenBank/DDBJ whole genome shotgun (WGS) entry which is preliminary data.</text>
</comment>
<proteinExistence type="inferred from homology"/>
<dbReference type="InterPro" id="IPR006638">
    <property type="entry name" value="Elp3/MiaA/NifB-like_rSAM"/>
</dbReference>
<keyword evidence="6 14" id="KW-0963">Cytoplasm</keyword>
<evidence type="ECO:0000256" key="12">
    <source>
        <dbReference type="ARBA" id="ARBA00023244"/>
    </source>
</evidence>
<dbReference type="NCBIfam" id="TIGR00538">
    <property type="entry name" value="hemN"/>
    <property type="match status" value="1"/>
</dbReference>
<evidence type="ECO:0000256" key="7">
    <source>
        <dbReference type="ARBA" id="ARBA00022691"/>
    </source>
</evidence>
<evidence type="ECO:0000256" key="1">
    <source>
        <dbReference type="ARBA" id="ARBA00004496"/>
    </source>
</evidence>
<dbReference type="Proteomes" id="UP001595444">
    <property type="component" value="Unassembled WGS sequence"/>
</dbReference>
<keyword evidence="11 14" id="KW-0411">Iron-sulfur</keyword>
<dbReference type="Gene3D" id="1.10.10.920">
    <property type="match status" value="1"/>
</dbReference>
<keyword evidence="12 14" id="KW-0627">Porphyrin biosynthesis</keyword>
<organism evidence="16 17">
    <name type="scientific">Kordiimonas pumila</name>
    <dbReference type="NCBI Taxonomy" id="2161677"/>
    <lineage>
        <taxon>Bacteria</taxon>
        <taxon>Pseudomonadati</taxon>
        <taxon>Pseudomonadota</taxon>
        <taxon>Alphaproteobacteria</taxon>
        <taxon>Kordiimonadales</taxon>
        <taxon>Kordiimonadaceae</taxon>
        <taxon>Kordiimonas</taxon>
    </lineage>
</organism>
<dbReference type="InterPro" id="IPR004558">
    <property type="entry name" value="Coprogen_oxidase_HemN"/>
</dbReference>
<evidence type="ECO:0000256" key="13">
    <source>
        <dbReference type="ARBA" id="ARBA00048321"/>
    </source>
</evidence>
<evidence type="ECO:0000256" key="8">
    <source>
        <dbReference type="ARBA" id="ARBA00022723"/>
    </source>
</evidence>
<feature type="domain" description="Radical SAM core" evidence="15">
    <location>
        <begin position="44"/>
        <end position="283"/>
    </location>
</feature>
<dbReference type="InterPro" id="IPR058240">
    <property type="entry name" value="rSAM_sf"/>
</dbReference>
<comment type="cofactor">
    <cofactor evidence="14">
        <name>[4Fe-4S] cluster</name>
        <dbReference type="ChEBI" id="CHEBI:49883"/>
    </cofactor>
    <text evidence="14">Binds 1 [4Fe-4S] cluster. The cluster is coordinated with 3 cysteines and an exchangeable S-adenosyl-L-methionine.</text>
</comment>
<dbReference type="PROSITE" id="PS51918">
    <property type="entry name" value="RADICAL_SAM"/>
    <property type="match status" value="1"/>
</dbReference>
<evidence type="ECO:0000256" key="4">
    <source>
        <dbReference type="ARBA" id="ARBA00011245"/>
    </source>
</evidence>
<keyword evidence="17" id="KW-1185">Reference proteome</keyword>
<keyword evidence="10 14" id="KW-0408">Iron</keyword>
<evidence type="ECO:0000256" key="11">
    <source>
        <dbReference type="ARBA" id="ARBA00023014"/>
    </source>
</evidence>
<comment type="catalytic activity">
    <reaction evidence="13 14">
        <text>coproporphyrinogen III + 2 S-adenosyl-L-methionine = protoporphyrinogen IX + 2 5'-deoxyadenosine + 2 L-methionine + 2 CO2</text>
        <dbReference type="Rhea" id="RHEA:15425"/>
        <dbReference type="ChEBI" id="CHEBI:16526"/>
        <dbReference type="ChEBI" id="CHEBI:17319"/>
        <dbReference type="ChEBI" id="CHEBI:57307"/>
        <dbReference type="ChEBI" id="CHEBI:57309"/>
        <dbReference type="ChEBI" id="CHEBI:57844"/>
        <dbReference type="ChEBI" id="CHEBI:59789"/>
        <dbReference type="EC" id="1.3.98.3"/>
    </reaction>
</comment>
<evidence type="ECO:0000256" key="3">
    <source>
        <dbReference type="ARBA" id="ARBA00005493"/>
    </source>
</evidence>
<evidence type="ECO:0000256" key="5">
    <source>
        <dbReference type="ARBA" id="ARBA00022485"/>
    </source>
</evidence>
<dbReference type="Gene3D" id="3.20.20.70">
    <property type="entry name" value="Aldolase class I"/>
    <property type="match status" value="1"/>
</dbReference>
<gene>
    <name evidence="16" type="primary">hemN</name>
    <name evidence="16" type="ORF">ACFOKA_12685</name>
</gene>
<reference evidence="17" key="1">
    <citation type="journal article" date="2019" name="Int. J. Syst. Evol. Microbiol.">
        <title>The Global Catalogue of Microorganisms (GCM) 10K type strain sequencing project: providing services to taxonomists for standard genome sequencing and annotation.</title>
        <authorList>
            <consortium name="The Broad Institute Genomics Platform"/>
            <consortium name="The Broad Institute Genome Sequencing Center for Infectious Disease"/>
            <person name="Wu L."/>
            <person name="Ma J."/>
        </authorList>
    </citation>
    <scope>NUCLEOTIDE SEQUENCE [LARGE SCALE GENOMIC DNA]</scope>
    <source>
        <strain evidence="17">KCTC 62164</strain>
    </source>
</reference>
<dbReference type="PIRSF" id="PIRSF000167">
    <property type="entry name" value="HemN"/>
    <property type="match status" value="1"/>
</dbReference>
<comment type="subunit">
    <text evidence="4">Monomer.</text>
</comment>
<evidence type="ECO:0000313" key="17">
    <source>
        <dbReference type="Proteomes" id="UP001595444"/>
    </source>
</evidence>
<protein>
    <recommendedName>
        <fullName evidence="14">Coproporphyrinogen-III oxidase</fullName>
        <ecNumber evidence="14">1.3.98.3</ecNumber>
    </recommendedName>
</protein>